<dbReference type="PIRSF" id="PIRSF021774">
    <property type="entry name" value="UCP021774"/>
    <property type="match status" value="1"/>
</dbReference>
<organism evidence="2 5">
    <name type="scientific">Halanaeroarchaeum sulfurireducens</name>
    <dbReference type="NCBI Taxonomy" id="1604004"/>
    <lineage>
        <taxon>Archaea</taxon>
        <taxon>Methanobacteriati</taxon>
        <taxon>Methanobacteriota</taxon>
        <taxon>Stenosarchaea group</taxon>
        <taxon>Halobacteria</taxon>
        <taxon>Halobacteriales</taxon>
        <taxon>Halobacteriaceae</taxon>
        <taxon>Halanaeroarchaeum</taxon>
    </lineage>
</organism>
<evidence type="ECO:0000313" key="4">
    <source>
        <dbReference type="Proteomes" id="UP000060390"/>
    </source>
</evidence>
<name>A0A0F7PA82_9EURY</name>
<proteinExistence type="predicted"/>
<gene>
    <name evidence="3" type="ORF">HLASA_1575</name>
    <name evidence="2" type="ORF">HLASF_1588</name>
</gene>
<dbReference type="KEGG" id="hsf:HLASA_1575"/>
<dbReference type="InterPro" id="IPR035923">
    <property type="entry name" value="TT1751-like_sf"/>
</dbReference>
<evidence type="ECO:0000313" key="2">
    <source>
        <dbReference type="EMBL" id="AKH98066.1"/>
    </source>
</evidence>
<feature type="domain" description="DUF302" evidence="1">
    <location>
        <begin position="36"/>
        <end position="98"/>
    </location>
</feature>
<dbReference type="Proteomes" id="UP000069906">
    <property type="component" value="Chromosome"/>
</dbReference>
<keyword evidence="5" id="KW-1185">Reference proteome</keyword>
<dbReference type="CDD" id="cd14797">
    <property type="entry name" value="DUF302"/>
    <property type="match status" value="1"/>
</dbReference>
<dbReference type="Gene3D" id="3.30.310.70">
    <property type="entry name" value="TT1751-like domain"/>
    <property type="match status" value="1"/>
</dbReference>
<dbReference type="OrthoDB" id="2559at2157"/>
<dbReference type="EMBL" id="CP008874">
    <property type="protein sequence ID" value="AKH98066.1"/>
    <property type="molecule type" value="Genomic_DNA"/>
</dbReference>
<dbReference type="AlphaFoldDB" id="A0A0F7PA82"/>
<protein>
    <recommendedName>
        <fullName evidence="1">DUF302 domain-containing protein</fullName>
    </recommendedName>
</protein>
<reference evidence="4" key="2">
    <citation type="submission" date="2015-05" db="EMBL/GenBank/DDBJ databases">
        <title>Complete genome sequence of Halanaeroarchaeum sulfurireducens type strain M27-SA2, a sulfate-reducer haloarchaeon from marine anoxic lake Medee.</title>
        <authorList>
            <person name="Messina E."/>
            <person name="Kublanov I.V."/>
            <person name="Toshchakov S."/>
            <person name="Arcadi E."/>
            <person name="La Spada G."/>
            <person name="La Cono V."/>
            <person name="Yakimov M.M."/>
        </authorList>
    </citation>
    <scope>NUCLEOTIDE SEQUENCE [LARGE SCALE GENOMIC DNA]</scope>
    <source>
        <strain evidence="4">M27-SA2</strain>
    </source>
</reference>
<dbReference type="KEGG" id="hsu:HLASF_1588"/>
<dbReference type="PANTHER" id="PTHR38342">
    <property type="entry name" value="SLR5037 PROTEIN"/>
    <property type="match status" value="1"/>
</dbReference>
<evidence type="ECO:0000313" key="3">
    <source>
        <dbReference type="EMBL" id="ALG82460.1"/>
    </source>
</evidence>
<evidence type="ECO:0000313" key="5">
    <source>
        <dbReference type="Proteomes" id="UP000069906"/>
    </source>
</evidence>
<accession>A0A0F7PA82</accession>
<dbReference type="PANTHER" id="PTHR38342:SF1">
    <property type="entry name" value="SLR5037 PROTEIN"/>
    <property type="match status" value="1"/>
</dbReference>
<dbReference type="RefSeq" id="WP_050048756.1">
    <property type="nucleotide sequence ID" value="NZ_CP008874.1"/>
</dbReference>
<dbReference type="InterPro" id="IPR005180">
    <property type="entry name" value="DUF302"/>
</dbReference>
<dbReference type="InterPro" id="IPR016796">
    <property type="entry name" value="UCP021774"/>
</dbReference>
<evidence type="ECO:0000259" key="1">
    <source>
        <dbReference type="Pfam" id="PF03625"/>
    </source>
</evidence>
<dbReference type="HOGENOM" id="CLU_126998_1_1_2"/>
<sequence length="134" mass="14810">MKFTLDRQFENDFEDVVAATTEALSRQDFGILTEADMAATFQERIGEEFPQYRILGACNSPMAHEALSTEKDLGTVLPCNVIVYEDTDGSVAVSAIHPETVLGMADLPELDDLAEEASERIVRALDDIDEILQE</sequence>
<dbReference type="SUPFAM" id="SSF103247">
    <property type="entry name" value="TT1751-like"/>
    <property type="match status" value="1"/>
</dbReference>
<dbReference type="Proteomes" id="UP000060390">
    <property type="component" value="Chromosome"/>
</dbReference>
<dbReference type="EMBL" id="CP011564">
    <property type="protein sequence ID" value="ALG82460.1"/>
    <property type="molecule type" value="Genomic_DNA"/>
</dbReference>
<dbReference type="Pfam" id="PF03625">
    <property type="entry name" value="DUF302"/>
    <property type="match status" value="1"/>
</dbReference>
<reference evidence="3 4" key="3">
    <citation type="journal article" date="2016" name="Stand. Genomic Sci.">
        <title>Complete genome sequence of 'Halanaeroarchaeum sulfurireducens' M27-SA2, a sulfur-reducing and acetate-oxidizing haloarchaeon from the deep-sea hypersaline anoxic lake Medee.</title>
        <authorList>
            <person name="Messina E."/>
            <person name="Sorokin D.Y."/>
            <person name="Kublanov I.V."/>
            <person name="Toshchakov S."/>
            <person name="Lopatina A."/>
            <person name="Arcadi E."/>
            <person name="Smedile F."/>
            <person name="La Spada G."/>
            <person name="La Cono V."/>
            <person name="Yakimov M.M."/>
        </authorList>
    </citation>
    <scope>NUCLEOTIDE SEQUENCE [LARGE SCALE GENOMIC DNA]</scope>
    <source>
        <strain evidence="3 4">M27-SA2</strain>
    </source>
</reference>
<dbReference type="GeneID" id="26010913"/>
<dbReference type="PATRIC" id="fig|1604004.4.peg.1660"/>
<reference evidence="2 5" key="1">
    <citation type="journal article" date="2015" name="ISME J.">
        <title>Elemental sulfur and acetate can support life of a novel strictly anaerobic haloarchaeon.</title>
        <authorList>
            <person name="Sorokin D.Y."/>
            <person name="Kublanov I.V."/>
            <person name="Gavrilov S.N."/>
            <person name="Rojo D."/>
            <person name="Roman P."/>
            <person name="Golyshin P.N."/>
            <person name="Slepak V.Z."/>
            <person name="Smedile F."/>
            <person name="Ferrer M."/>
            <person name="Messina E."/>
            <person name="La Cono V."/>
            <person name="Yakimov M.M."/>
        </authorList>
    </citation>
    <scope>NUCLEOTIDE SEQUENCE [LARGE SCALE GENOMIC DNA]</scope>
    <source>
        <strain evidence="2 5">HSR2</strain>
    </source>
</reference>